<organism evidence="6 7">
    <name type="scientific">Gigaspora rosea</name>
    <dbReference type="NCBI Taxonomy" id="44941"/>
    <lineage>
        <taxon>Eukaryota</taxon>
        <taxon>Fungi</taxon>
        <taxon>Fungi incertae sedis</taxon>
        <taxon>Mucoromycota</taxon>
        <taxon>Glomeromycotina</taxon>
        <taxon>Glomeromycetes</taxon>
        <taxon>Diversisporales</taxon>
        <taxon>Gigasporaceae</taxon>
        <taxon>Gigaspora</taxon>
    </lineage>
</organism>
<evidence type="ECO:0000313" key="6">
    <source>
        <dbReference type="EMBL" id="RIB27138.1"/>
    </source>
</evidence>
<dbReference type="GO" id="GO:0008757">
    <property type="term" value="F:S-adenosylmethionine-dependent methyltransferase activity"/>
    <property type="evidence" value="ECO:0007669"/>
    <property type="project" value="InterPro"/>
</dbReference>
<dbReference type="PANTHER" id="PTHR44942:SF4">
    <property type="entry name" value="METHYLTRANSFERASE TYPE 11 DOMAIN-CONTAINING PROTEIN"/>
    <property type="match status" value="1"/>
</dbReference>
<keyword evidence="7" id="KW-1185">Reference proteome</keyword>
<accession>A0A397VYV9</accession>
<dbReference type="PANTHER" id="PTHR44942">
    <property type="entry name" value="METHYLTRANSF_11 DOMAIN-CONTAINING PROTEIN"/>
    <property type="match status" value="1"/>
</dbReference>
<evidence type="ECO:0000256" key="4">
    <source>
        <dbReference type="SAM" id="Phobius"/>
    </source>
</evidence>
<dbReference type="AlphaFoldDB" id="A0A397VYV9"/>
<keyword evidence="4" id="KW-1133">Transmembrane helix</keyword>
<evidence type="ECO:0000256" key="3">
    <source>
        <dbReference type="ARBA" id="ARBA00022679"/>
    </source>
</evidence>
<dbReference type="Gene3D" id="3.40.50.150">
    <property type="entry name" value="Vaccinia Virus protein VP39"/>
    <property type="match status" value="1"/>
</dbReference>
<evidence type="ECO:0000313" key="7">
    <source>
        <dbReference type="Proteomes" id="UP000266673"/>
    </source>
</evidence>
<dbReference type="InterPro" id="IPR029063">
    <property type="entry name" value="SAM-dependent_MTases_sf"/>
</dbReference>
<keyword evidence="3 6" id="KW-0808">Transferase</keyword>
<dbReference type="OrthoDB" id="10027013at2759"/>
<protein>
    <submittedName>
        <fullName evidence="6">S-adenosyl-L-methionine-dependent methyltransferase</fullName>
    </submittedName>
</protein>
<dbReference type="EMBL" id="QKWP01000110">
    <property type="protein sequence ID" value="RIB27138.1"/>
    <property type="molecule type" value="Genomic_DNA"/>
</dbReference>
<dbReference type="Proteomes" id="UP000266673">
    <property type="component" value="Unassembled WGS sequence"/>
</dbReference>
<dbReference type="InterPro" id="IPR013216">
    <property type="entry name" value="Methyltransf_11"/>
</dbReference>
<dbReference type="STRING" id="44941.A0A397VYV9"/>
<keyword evidence="4" id="KW-0812">Transmembrane</keyword>
<feature type="transmembrane region" description="Helical" evidence="4">
    <location>
        <begin position="12"/>
        <end position="28"/>
    </location>
</feature>
<dbReference type="CDD" id="cd02440">
    <property type="entry name" value="AdoMet_MTases"/>
    <property type="match status" value="1"/>
</dbReference>
<comment type="similarity">
    <text evidence="1">Belongs to the methyltransferase superfamily.</text>
</comment>
<name>A0A397VYV9_9GLOM</name>
<dbReference type="SUPFAM" id="SSF53335">
    <property type="entry name" value="S-adenosyl-L-methionine-dependent methyltransferases"/>
    <property type="match status" value="1"/>
</dbReference>
<evidence type="ECO:0000256" key="1">
    <source>
        <dbReference type="ARBA" id="ARBA00008361"/>
    </source>
</evidence>
<evidence type="ECO:0000259" key="5">
    <source>
        <dbReference type="Pfam" id="PF08241"/>
    </source>
</evidence>
<comment type="caution">
    <text evidence="6">The sequence shown here is derived from an EMBL/GenBank/DDBJ whole genome shotgun (WGS) entry which is preliminary data.</text>
</comment>
<keyword evidence="4" id="KW-0472">Membrane</keyword>
<sequence length="339" mass="39515">MECYIKRSLKSKYTIIYAITVYMVNYIIKKSLKRIAPYLIRFSTMSTMNNINVNKENSTTFSDSDYNSAAYNTYRPTYSSRLFSKIYDYHVSHSSSFSTALDVATGTGYVAKELSKKFQQVYATDISQVMLSSVSRSPNIQYSISAAENLSQFQDSTFDLVTVGQAVHWFDREKFFNEAWRVLKPSGTLAIWGYSYHVVDGYPVATKKFMKLVLETFGDYWNPGNPEKLEINILYKGIVLPDELFRNIIWERYEFDEKGGKISNGESLLSEEWSVERLKSYMKTWSAYKNYMAKYQKENQKVEDPINKLFEELKEEEGWKDDQILKVSWLFVLALAEKK</sequence>
<feature type="domain" description="Methyltransferase type 11" evidence="5">
    <location>
        <begin position="101"/>
        <end position="191"/>
    </location>
</feature>
<proteinExistence type="inferred from homology"/>
<dbReference type="Pfam" id="PF08241">
    <property type="entry name" value="Methyltransf_11"/>
    <property type="match status" value="1"/>
</dbReference>
<gene>
    <name evidence="6" type="ORF">C2G38_2062991</name>
</gene>
<dbReference type="GO" id="GO:0032259">
    <property type="term" value="P:methylation"/>
    <property type="evidence" value="ECO:0007669"/>
    <property type="project" value="UniProtKB-KW"/>
</dbReference>
<reference evidence="6 7" key="1">
    <citation type="submission" date="2018-06" db="EMBL/GenBank/DDBJ databases">
        <title>Comparative genomics reveals the genomic features of Rhizophagus irregularis, R. cerebriforme, R. diaphanum and Gigaspora rosea, and their symbiotic lifestyle signature.</title>
        <authorList>
            <person name="Morin E."/>
            <person name="San Clemente H."/>
            <person name="Chen E.C.H."/>
            <person name="De La Providencia I."/>
            <person name="Hainaut M."/>
            <person name="Kuo A."/>
            <person name="Kohler A."/>
            <person name="Murat C."/>
            <person name="Tang N."/>
            <person name="Roy S."/>
            <person name="Loubradou J."/>
            <person name="Henrissat B."/>
            <person name="Grigoriev I.V."/>
            <person name="Corradi N."/>
            <person name="Roux C."/>
            <person name="Martin F.M."/>
        </authorList>
    </citation>
    <scope>NUCLEOTIDE SEQUENCE [LARGE SCALE GENOMIC DNA]</scope>
    <source>
        <strain evidence="6 7">DAOM 194757</strain>
    </source>
</reference>
<dbReference type="InterPro" id="IPR051052">
    <property type="entry name" value="Diverse_substrate_MTase"/>
</dbReference>
<keyword evidence="2 6" id="KW-0489">Methyltransferase</keyword>
<evidence type="ECO:0000256" key="2">
    <source>
        <dbReference type="ARBA" id="ARBA00022603"/>
    </source>
</evidence>